<evidence type="ECO:0000256" key="4">
    <source>
        <dbReference type="ARBA" id="ARBA00022989"/>
    </source>
</evidence>
<feature type="transmembrane region" description="Helical" evidence="6">
    <location>
        <begin position="402"/>
        <end position="421"/>
    </location>
</feature>
<evidence type="ECO:0000256" key="2">
    <source>
        <dbReference type="ARBA" id="ARBA00022475"/>
    </source>
</evidence>
<dbReference type="Gene3D" id="1.20.1740.10">
    <property type="entry name" value="Amino acid/polyamine transporter I"/>
    <property type="match status" value="1"/>
</dbReference>
<dbReference type="Pfam" id="PF13520">
    <property type="entry name" value="AA_permease_2"/>
    <property type="match status" value="1"/>
</dbReference>
<evidence type="ECO:0000256" key="1">
    <source>
        <dbReference type="ARBA" id="ARBA00004651"/>
    </source>
</evidence>
<keyword evidence="5 6" id="KW-0472">Membrane</keyword>
<dbReference type="InterPro" id="IPR050367">
    <property type="entry name" value="APC_superfamily"/>
</dbReference>
<comment type="caution">
    <text evidence="7">The sequence shown here is derived from an EMBL/GenBank/DDBJ whole genome shotgun (WGS) entry which is preliminary data.</text>
</comment>
<accession>A0ABT5R5F2</accession>
<gene>
    <name evidence="7" type="ORF">LRP50_20335</name>
</gene>
<dbReference type="PIRSF" id="PIRSF006060">
    <property type="entry name" value="AA_transporter"/>
    <property type="match status" value="1"/>
</dbReference>
<dbReference type="Proteomes" id="UP001149400">
    <property type="component" value="Unassembled WGS sequence"/>
</dbReference>
<evidence type="ECO:0000256" key="3">
    <source>
        <dbReference type="ARBA" id="ARBA00022692"/>
    </source>
</evidence>
<proteinExistence type="predicted"/>
<feature type="transmembrane region" description="Helical" evidence="6">
    <location>
        <begin position="12"/>
        <end position="34"/>
    </location>
</feature>
<feature type="transmembrane region" description="Helical" evidence="6">
    <location>
        <begin position="46"/>
        <end position="64"/>
    </location>
</feature>
<dbReference type="InterPro" id="IPR002293">
    <property type="entry name" value="AA/rel_permease1"/>
</dbReference>
<protein>
    <submittedName>
        <fullName evidence="7">APC family permease</fullName>
    </submittedName>
</protein>
<dbReference type="PANTHER" id="PTHR42770">
    <property type="entry name" value="AMINO ACID TRANSPORTER-RELATED"/>
    <property type="match status" value="1"/>
</dbReference>
<feature type="transmembrane region" description="Helical" evidence="6">
    <location>
        <begin position="94"/>
        <end position="117"/>
    </location>
</feature>
<evidence type="ECO:0000256" key="5">
    <source>
        <dbReference type="ARBA" id="ARBA00023136"/>
    </source>
</evidence>
<name>A0ABT5R5F2_9GAMM</name>
<feature type="transmembrane region" description="Helical" evidence="6">
    <location>
        <begin position="377"/>
        <end position="396"/>
    </location>
</feature>
<evidence type="ECO:0000256" key="6">
    <source>
        <dbReference type="SAM" id="Phobius"/>
    </source>
</evidence>
<evidence type="ECO:0000313" key="7">
    <source>
        <dbReference type="EMBL" id="MDD1795483.1"/>
    </source>
</evidence>
<sequence length="440" mass="46677">MTDPNASHHRHMTLWGVVALGVGSMVGAGVFALLGQIAVNVRGDTWIVFVLAGIAALFSAYSYARLSAKFPSRGGVTDFFALGMGSPRIERALACLYLITLVLTLALVSKAFGAYAARVVHQPEHSDWANIYATGVLIVLTLVNLMGSKTIGRVEVFLVAIKLAILALFIGVGAMTLKPAMLEVHADVAPSLMFSSIGLAFFAYSGFGMMASAAADVPLPEKTMPRAFMLAVSLVMVLYVVLALVVLGNVTPSDLVAYSDTAVAQAAAPILGDWGFLLVSLAALFATASSIVANIFSMLNVSKQMGNNGTLPQVFRTQAIAGGTRGFYSLIAVIIVLTNFFDLSSIANVASATFLACYIAVFIVCWRRRKDCHANPLIIAVGFLVMSGIFVTFIGEMIAEKLWLQCITLAGAALLSLLIGWRSPNSSDNQQTDSHHSGQQ</sequence>
<feature type="transmembrane region" description="Helical" evidence="6">
    <location>
        <begin position="319"/>
        <end position="340"/>
    </location>
</feature>
<dbReference type="RefSeq" id="WP_274166278.1">
    <property type="nucleotide sequence ID" value="NZ_JAJUBC010000030.1"/>
</dbReference>
<feature type="transmembrane region" description="Helical" evidence="6">
    <location>
        <begin position="274"/>
        <end position="299"/>
    </location>
</feature>
<feature type="transmembrane region" description="Helical" evidence="6">
    <location>
        <begin position="154"/>
        <end position="172"/>
    </location>
</feature>
<organism evidence="7 8">
    <name type="scientific">Enterovibrio gelatinilyticus</name>
    <dbReference type="NCBI Taxonomy" id="2899819"/>
    <lineage>
        <taxon>Bacteria</taxon>
        <taxon>Pseudomonadati</taxon>
        <taxon>Pseudomonadota</taxon>
        <taxon>Gammaproteobacteria</taxon>
        <taxon>Vibrionales</taxon>
        <taxon>Vibrionaceae</taxon>
        <taxon>Enterovibrio</taxon>
    </lineage>
</organism>
<feature type="transmembrane region" description="Helical" evidence="6">
    <location>
        <begin position="227"/>
        <end position="247"/>
    </location>
</feature>
<feature type="transmembrane region" description="Helical" evidence="6">
    <location>
        <begin position="192"/>
        <end position="215"/>
    </location>
</feature>
<reference evidence="7" key="1">
    <citation type="submission" date="2021-12" db="EMBL/GenBank/DDBJ databases">
        <title>Enterovibrio ZSDZ35 sp. nov. and Enterovibrio ZSDZ42 sp. nov., isolated from coastal seawater in Qingdao.</title>
        <authorList>
            <person name="Zhang P."/>
        </authorList>
    </citation>
    <scope>NUCLEOTIDE SEQUENCE</scope>
    <source>
        <strain evidence="7">ZSDZ42</strain>
    </source>
</reference>
<keyword evidence="3 6" id="KW-0812">Transmembrane</keyword>
<dbReference type="PANTHER" id="PTHR42770:SF11">
    <property type="entry name" value="INNER MEMBRANE TRANSPORT PROTEIN YBAT"/>
    <property type="match status" value="1"/>
</dbReference>
<evidence type="ECO:0000313" key="8">
    <source>
        <dbReference type="Proteomes" id="UP001149400"/>
    </source>
</evidence>
<feature type="transmembrane region" description="Helical" evidence="6">
    <location>
        <begin position="346"/>
        <end position="365"/>
    </location>
</feature>
<keyword evidence="4 6" id="KW-1133">Transmembrane helix</keyword>
<comment type="subcellular location">
    <subcellularLocation>
        <location evidence="1">Cell membrane</location>
        <topology evidence="1">Multi-pass membrane protein</topology>
    </subcellularLocation>
</comment>
<keyword evidence="2" id="KW-1003">Cell membrane</keyword>
<dbReference type="EMBL" id="JAJUBC010000030">
    <property type="protein sequence ID" value="MDD1795483.1"/>
    <property type="molecule type" value="Genomic_DNA"/>
</dbReference>
<keyword evidence="8" id="KW-1185">Reference proteome</keyword>
<feature type="transmembrane region" description="Helical" evidence="6">
    <location>
        <begin position="129"/>
        <end position="147"/>
    </location>
</feature>